<dbReference type="Proteomes" id="UP000318578">
    <property type="component" value="Unassembled WGS sequence"/>
</dbReference>
<dbReference type="OrthoDB" id="3289343at2"/>
<organism evidence="2 3">
    <name type="scientific">Amycolatopsis acidiphila</name>
    <dbReference type="NCBI Taxonomy" id="715473"/>
    <lineage>
        <taxon>Bacteria</taxon>
        <taxon>Bacillati</taxon>
        <taxon>Actinomycetota</taxon>
        <taxon>Actinomycetes</taxon>
        <taxon>Pseudonocardiales</taxon>
        <taxon>Pseudonocardiaceae</taxon>
        <taxon>Amycolatopsis</taxon>
    </lineage>
</organism>
<proteinExistence type="inferred from homology"/>
<dbReference type="Gene3D" id="3.30.110.70">
    <property type="entry name" value="Hypothetical protein apc22750. Chain B"/>
    <property type="match status" value="1"/>
</dbReference>
<comment type="similarity">
    <text evidence="1">Belongs to the UPF0145 family.</text>
</comment>
<sequence length="315" mass="33665">MLTTVLRYEVGKVLGAMRRTPGRRGAKIGMPPPDRARMAFDERERRLAWNGKGLPPVAARRIERARGSGVRTSLLSVPASVAVESAGLDTVGEVMGCVVQQRVPPMMLTPLSLTVDYRPYVLAWRQGWATALDRLREEAARLGASGVVGIQLTRQPLTDLTEEIVALGTAVRDPAAAARPRPFTTTLPGTDVAKLLAGGWAPVEVIVAVAVTGMYRDYSLQRQTSVFAGNIEVDALTALVTRARSEARRDFANLLRRSGSDGGIVSSMSLEMLPMQETTAGARADILGTGIARTTRSAPAGTLKIMPLGNGRKPG</sequence>
<dbReference type="SUPFAM" id="SSF117782">
    <property type="entry name" value="YbjQ-like"/>
    <property type="match status" value="1"/>
</dbReference>
<accession>A0A558AGG8</accession>
<keyword evidence="3" id="KW-1185">Reference proteome</keyword>
<evidence type="ECO:0000313" key="3">
    <source>
        <dbReference type="Proteomes" id="UP000318578"/>
    </source>
</evidence>
<protein>
    <submittedName>
        <fullName evidence="2">YbjQ family protein</fullName>
    </submittedName>
</protein>
<dbReference type="InterPro" id="IPR035439">
    <property type="entry name" value="UPF0145_dom_sf"/>
</dbReference>
<dbReference type="InterPro" id="IPR002765">
    <property type="entry name" value="UPF0145_YbjQ-like"/>
</dbReference>
<evidence type="ECO:0000313" key="2">
    <source>
        <dbReference type="EMBL" id="TVT23326.1"/>
    </source>
</evidence>
<evidence type="ECO:0000256" key="1">
    <source>
        <dbReference type="ARBA" id="ARBA00010751"/>
    </source>
</evidence>
<dbReference type="AlphaFoldDB" id="A0A558AGG8"/>
<reference evidence="2 3" key="1">
    <citation type="submission" date="2019-07" db="EMBL/GenBank/DDBJ databases">
        <title>New species of Amycolatopsis and Streptomyces.</title>
        <authorList>
            <person name="Duangmal K."/>
            <person name="Teo W.F.A."/>
            <person name="Lipun K."/>
        </authorList>
    </citation>
    <scope>NUCLEOTIDE SEQUENCE [LARGE SCALE GENOMIC DNA]</scope>
    <source>
        <strain evidence="2 3">JCM 30562</strain>
    </source>
</reference>
<dbReference type="RefSeq" id="WP_144637115.1">
    <property type="nucleotide sequence ID" value="NZ_BNAX01000005.1"/>
</dbReference>
<comment type="caution">
    <text evidence="2">The sequence shown here is derived from an EMBL/GenBank/DDBJ whole genome shotgun (WGS) entry which is preliminary data.</text>
</comment>
<dbReference type="Pfam" id="PF01906">
    <property type="entry name" value="YbjQ_1"/>
    <property type="match status" value="1"/>
</dbReference>
<gene>
    <name evidence="2" type="ORF">FNH06_10595</name>
</gene>
<name>A0A558AGG8_9PSEU</name>
<dbReference type="EMBL" id="VJZA01000012">
    <property type="protein sequence ID" value="TVT23326.1"/>
    <property type="molecule type" value="Genomic_DNA"/>
</dbReference>